<dbReference type="EMBL" id="RBDY01000038">
    <property type="protein sequence ID" value="RKN14486.1"/>
    <property type="molecule type" value="Genomic_DNA"/>
</dbReference>
<proteinExistence type="predicted"/>
<feature type="domain" description="AAA+ ATPase" evidence="1">
    <location>
        <begin position="185"/>
        <end position="442"/>
    </location>
</feature>
<reference evidence="4 5" key="1">
    <citation type="submission" date="2018-09" db="EMBL/GenBank/DDBJ databases">
        <title>Streptomyces sp. nov. DS1-2, an endophytic actinomycete isolated from roots of Dendrobium scabrilingue.</title>
        <authorList>
            <person name="Kuncharoen N."/>
            <person name="Kudo T."/>
            <person name="Ohkuma M."/>
            <person name="Yuki M."/>
            <person name="Tanasupawat S."/>
        </authorList>
    </citation>
    <scope>NUCLEOTIDE SEQUENCE [LARGE SCALE GENOMIC DNA]</scope>
    <source>
        <strain evidence="2 5">AZ1-7</strain>
        <strain evidence="3 4">DS1-2</strain>
    </source>
</reference>
<keyword evidence="4" id="KW-1185">Reference proteome</keyword>
<dbReference type="OrthoDB" id="9816534at2"/>
<organism evidence="2 5">
    <name type="scientific">Streptomyces radicis</name>
    <dbReference type="NCBI Taxonomy" id="1750517"/>
    <lineage>
        <taxon>Bacteria</taxon>
        <taxon>Bacillati</taxon>
        <taxon>Actinomycetota</taxon>
        <taxon>Actinomycetes</taxon>
        <taxon>Kitasatosporales</taxon>
        <taxon>Streptomycetaceae</taxon>
        <taxon>Streptomyces</taxon>
    </lineage>
</organism>
<evidence type="ECO:0000313" key="3">
    <source>
        <dbReference type="EMBL" id="RKN14486.1"/>
    </source>
</evidence>
<accession>A0A3A9W4L7</accession>
<dbReference type="RefSeq" id="WP_120700210.1">
    <property type="nucleotide sequence ID" value="NZ_RBDX01000039.1"/>
</dbReference>
<comment type="caution">
    <text evidence="2">The sequence shown here is derived from an EMBL/GenBank/DDBJ whole genome shotgun (WGS) entry which is preliminary data.</text>
</comment>
<dbReference type="InterPro" id="IPR003959">
    <property type="entry name" value="ATPase_AAA_core"/>
</dbReference>
<sequence length="515" mass="56743">MHFLVVPRSAGFTVPSSLPALVLRRDYWDDFGFETMFDAYLYPSQTEASIDLGSVKIIKRGQRGGPTEIPESFVQLDDSYCSLGQAFSYYEALHGLPDELRDRILFGLRDIAIDPSLRESFANEPAMAASLLRYGNAELALRDATALFGGSIAPRDSALAFTFRTSVGGDPFSIHFGFADRHPLPGRINVVVGYNGCGKTQLLANLANTAHADLTDRADEGFIRRYGEFPEGAGAPRFSSVIAISYSAFDTFDLPGKNRQEEDRLESSGEVSGYTYCGLRRYDRSLGPDAPRTGALKGAEEIQADIMSALVRASTPERKLRLAAVLSPLSREPSFKRVELSDTFAFDSDSWRDSFSGLSTGHKLVLNIVVQLVAHLEPGSLVLIDEPESHLHPPLLAALLKSINISLDQFNSYAVMATHSPVLLQEVPRRYVRVLQRFGGLTLVATPEIETFAENVGLLTRHVFNLDSSATDYHSTLRSMQESLHLDEIMELFDGEMSAQSISYLASISRDRPGR</sequence>
<evidence type="ECO:0000313" key="2">
    <source>
        <dbReference type="EMBL" id="RKN04184.1"/>
    </source>
</evidence>
<dbReference type="SMART" id="SM00382">
    <property type="entry name" value="AAA"/>
    <property type="match status" value="1"/>
</dbReference>
<dbReference type="InterPro" id="IPR003593">
    <property type="entry name" value="AAA+_ATPase"/>
</dbReference>
<dbReference type="GO" id="GO:0005524">
    <property type="term" value="F:ATP binding"/>
    <property type="evidence" value="ECO:0007669"/>
    <property type="project" value="InterPro"/>
</dbReference>
<dbReference type="PANTHER" id="PTHR43581">
    <property type="entry name" value="ATP/GTP PHOSPHATASE"/>
    <property type="match status" value="1"/>
</dbReference>
<name>A0A3A9W4L7_9ACTN</name>
<dbReference type="GO" id="GO:0016887">
    <property type="term" value="F:ATP hydrolysis activity"/>
    <property type="evidence" value="ECO:0007669"/>
    <property type="project" value="InterPro"/>
</dbReference>
<dbReference type="Gene3D" id="3.40.50.300">
    <property type="entry name" value="P-loop containing nucleotide triphosphate hydrolases"/>
    <property type="match status" value="1"/>
</dbReference>
<dbReference type="SUPFAM" id="SSF52540">
    <property type="entry name" value="P-loop containing nucleoside triphosphate hydrolases"/>
    <property type="match status" value="1"/>
</dbReference>
<dbReference type="InterPro" id="IPR051396">
    <property type="entry name" value="Bact_Antivir_Def_Nuclease"/>
</dbReference>
<gene>
    <name evidence="3" type="ORF">D7318_28960</name>
    <name evidence="2" type="ORF">D7319_29460</name>
</gene>
<evidence type="ECO:0000313" key="5">
    <source>
        <dbReference type="Proteomes" id="UP000275024"/>
    </source>
</evidence>
<dbReference type="Proteomes" id="UP000275024">
    <property type="component" value="Unassembled WGS sequence"/>
</dbReference>
<dbReference type="Proteomes" id="UP000268652">
    <property type="component" value="Unassembled WGS sequence"/>
</dbReference>
<dbReference type="EMBL" id="RBDX01000039">
    <property type="protein sequence ID" value="RKN04184.1"/>
    <property type="molecule type" value="Genomic_DNA"/>
</dbReference>
<evidence type="ECO:0000313" key="4">
    <source>
        <dbReference type="Proteomes" id="UP000268652"/>
    </source>
</evidence>
<evidence type="ECO:0000259" key="1">
    <source>
        <dbReference type="SMART" id="SM00382"/>
    </source>
</evidence>
<dbReference type="InterPro" id="IPR027417">
    <property type="entry name" value="P-loop_NTPase"/>
</dbReference>
<dbReference type="AlphaFoldDB" id="A0A3A9W4L7"/>
<protein>
    <recommendedName>
        <fullName evidence="1">AAA+ ATPase domain-containing protein</fullName>
    </recommendedName>
</protein>
<dbReference type="PANTHER" id="PTHR43581:SF4">
    <property type="entry name" value="ATP_GTP PHOSPHATASE"/>
    <property type="match status" value="1"/>
</dbReference>
<dbReference type="Pfam" id="PF13304">
    <property type="entry name" value="AAA_21"/>
    <property type="match status" value="1"/>
</dbReference>